<dbReference type="Gene3D" id="2.30.110.10">
    <property type="entry name" value="Electron Transport, Fmn-binding Protein, Chain A"/>
    <property type="match status" value="1"/>
</dbReference>
<dbReference type="PANTHER" id="PTHR30466">
    <property type="entry name" value="FLAVIN REDUCTASE"/>
    <property type="match status" value="1"/>
</dbReference>
<proteinExistence type="predicted"/>
<accession>A0A553ZQA1</accession>
<evidence type="ECO:0000259" key="3">
    <source>
        <dbReference type="SMART" id="SM00903"/>
    </source>
</evidence>
<feature type="compositionally biased region" description="Pro residues" evidence="2">
    <location>
        <begin position="8"/>
        <end position="22"/>
    </location>
</feature>
<dbReference type="Proteomes" id="UP000320888">
    <property type="component" value="Unassembled WGS sequence"/>
</dbReference>
<name>A0A553ZQA1_9ACTN</name>
<dbReference type="EMBL" id="VKLS01000016">
    <property type="protein sequence ID" value="TSB43654.1"/>
    <property type="molecule type" value="Genomic_DNA"/>
</dbReference>
<evidence type="ECO:0000313" key="4">
    <source>
        <dbReference type="EMBL" id="TSB43654.1"/>
    </source>
</evidence>
<feature type="domain" description="Flavin reductase like" evidence="3">
    <location>
        <begin position="34"/>
        <end position="179"/>
    </location>
</feature>
<evidence type="ECO:0000256" key="1">
    <source>
        <dbReference type="ARBA" id="ARBA00023002"/>
    </source>
</evidence>
<keyword evidence="5" id="KW-1185">Reference proteome</keyword>
<dbReference type="InterPro" id="IPR002563">
    <property type="entry name" value="Flavin_Rdtase-like_dom"/>
</dbReference>
<dbReference type="InterPro" id="IPR012349">
    <property type="entry name" value="Split_barrel_FMN-bd"/>
</dbReference>
<dbReference type="SMART" id="SM00903">
    <property type="entry name" value="Flavin_Reduct"/>
    <property type="match status" value="1"/>
</dbReference>
<dbReference type="AlphaFoldDB" id="A0A553ZQA1"/>
<dbReference type="OrthoDB" id="9792858at2"/>
<dbReference type="GO" id="GO:0042602">
    <property type="term" value="F:riboflavin reductase (NADPH) activity"/>
    <property type="evidence" value="ECO:0007669"/>
    <property type="project" value="TreeGrafter"/>
</dbReference>
<dbReference type="InterPro" id="IPR050268">
    <property type="entry name" value="NADH-dep_flavin_reductase"/>
</dbReference>
<gene>
    <name evidence="4" type="ORF">FNZ23_03205</name>
</gene>
<evidence type="ECO:0000256" key="2">
    <source>
        <dbReference type="SAM" id="MobiDB-lite"/>
    </source>
</evidence>
<dbReference type="SUPFAM" id="SSF50475">
    <property type="entry name" value="FMN-binding split barrel"/>
    <property type="match status" value="1"/>
</dbReference>
<sequence>MATRVPFRPVPHPELPSETPPRAPVPLGEFRSLMSGFATGVAVVTTLGPDGCPYGLTCTSLSSVTASPPILAVCLTTQGETLRALLDCGAFAVNLLHEQGQHAAEVFAKPVADRFAEVVWQPSPNAGLPRLAEDAFATAECQVTRVLEVGDHTMVLGMVTGVTQTPATPLLYGGRRFAVWPDGEVPQPPSVPAVTPLPSSLPGSPC</sequence>
<dbReference type="PANTHER" id="PTHR30466:SF1">
    <property type="entry name" value="FMN REDUCTASE (NADH) RUTF"/>
    <property type="match status" value="1"/>
</dbReference>
<feature type="region of interest" description="Disordered" evidence="2">
    <location>
        <begin position="1"/>
        <end position="22"/>
    </location>
</feature>
<dbReference type="Pfam" id="PF01613">
    <property type="entry name" value="Flavin_Reduct"/>
    <property type="match status" value="1"/>
</dbReference>
<keyword evidence="1" id="KW-0560">Oxidoreductase</keyword>
<organism evidence="4 5">
    <name type="scientific">Streptomyces benahoarensis</name>
    <dbReference type="NCBI Taxonomy" id="2595054"/>
    <lineage>
        <taxon>Bacteria</taxon>
        <taxon>Bacillati</taxon>
        <taxon>Actinomycetota</taxon>
        <taxon>Actinomycetes</taxon>
        <taxon>Kitasatosporales</taxon>
        <taxon>Streptomycetaceae</taxon>
        <taxon>Streptomyces</taxon>
    </lineage>
</organism>
<reference evidence="4 5" key="1">
    <citation type="submission" date="2019-07" db="EMBL/GenBank/DDBJ databases">
        <title>Draft genome for Streptomyces benahoarensis MZ03-48.</title>
        <authorList>
            <person name="Gonzalez-Pimentel J.L."/>
        </authorList>
    </citation>
    <scope>NUCLEOTIDE SEQUENCE [LARGE SCALE GENOMIC DNA]</scope>
    <source>
        <strain evidence="4 5">MZ03-48</strain>
    </source>
</reference>
<feature type="region of interest" description="Disordered" evidence="2">
    <location>
        <begin position="187"/>
        <end position="206"/>
    </location>
</feature>
<protein>
    <submittedName>
        <fullName evidence="4">Flavin reductase family protein</fullName>
    </submittedName>
</protein>
<comment type="caution">
    <text evidence="4">The sequence shown here is derived from an EMBL/GenBank/DDBJ whole genome shotgun (WGS) entry which is preliminary data.</text>
</comment>
<evidence type="ECO:0000313" key="5">
    <source>
        <dbReference type="Proteomes" id="UP000320888"/>
    </source>
</evidence>
<feature type="compositionally biased region" description="Polar residues" evidence="2">
    <location>
        <begin position="197"/>
        <end position="206"/>
    </location>
</feature>
<dbReference type="GO" id="GO:0010181">
    <property type="term" value="F:FMN binding"/>
    <property type="evidence" value="ECO:0007669"/>
    <property type="project" value="InterPro"/>
</dbReference>